<dbReference type="Proteomes" id="UP000637299">
    <property type="component" value="Unassembled WGS sequence"/>
</dbReference>
<reference evidence="2 3" key="1">
    <citation type="submission" date="2020-09" db="EMBL/GenBank/DDBJ databases">
        <title>Genome seq and assembly of Chryseobacterium sp.</title>
        <authorList>
            <person name="Chhetri G."/>
        </authorList>
    </citation>
    <scope>NUCLEOTIDE SEQUENCE [LARGE SCALE GENOMIC DNA]</scope>
    <source>
        <strain evidence="2 3">GCR10</strain>
    </source>
</reference>
<dbReference type="EMBL" id="JACYFS010000007">
    <property type="protein sequence ID" value="MBD8084163.1"/>
    <property type="molecule type" value="Genomic_DNA"/>
</dbReference>
<evidence type="ECO:0000256" key="1">
    <source>
        <dbReference type="SAM" id="SignalP"/>
    </source>
</evidence>
<gene>
    <name evidence="2" type="ORF">IC610_17260</name>
</gene>
<evidence type="ECO:0000313" key="2">
    <source>
        <dbReference type="EMBL" id="MBD8084163.1"/>
    </source>
</evidence>
<name>A0ABR8ZH91_9FLAO</name>
<organism evidence="2 3">
    <name type="scientific">Chryseobacterium caseinilyticum</name>
    <dbReference type="NCBI Taxonomy" id="2771428"/>
    <lineage>
        <taxon>Bacteria</taxon>
        <taxon>Pseudomonadati</taxon>
        <taxon>Bacteroidota</taxon>
        <taxon>Flavobacteriia</taxon>
        <taxon>Flavobacteriales</taxon>
        <taxon>Weeksellaceae</taxon>
        <taxon>Chryseobacterium group</taxon>
        <taxon>Chryseobacterium</taxon>
    </lineage>
</organism>
<accession>A0ABR8ZH91</accession>
<dbReference type="PROSITE" id="PS51257">
    <property type="entry name" value="PROKAR_LIPOPROTEIN"/>
    <property type="match status" value="1"/>
</dbReference>
<evidence type="ECO:0000313" key="3">
    <source>
        <dbReference type="Proteomes" id="UP000637299"/>
    </source>
</evidence>
<keyword evidence="3" id="KW-1185">Reference proteome</keyword>
<feature type="chain" id="PRO_5047249402" evidence="1">
    <location>
        <begin position="23"/>
        <end position="144"/>
    </location>
</feature>
<proteinExistence type="predicted"/>
<comment type="caution">
    <text evidence="2">The sequence shown here is derived from an EMBL/GenBank/DDBJ whole genome shotgun (WGS) entry which is preliminary data.</text>
</comment>
<protein>
    <submittedName>
        <fullName evidence="2">Uncharacterized protein</fullName>
    </submittedName>
</protein>
<keyword evidence="1" id="KW-0732">Signal</keyword>
<sequence>MSLVKIISVCIFSLMITACKTAAPDPETLPKDIAERPADADSRKYDQAQLDILKSAIDAEIAKEKCTDPKDWAFSPIGAKACGGPYSYIAYPKKNEESILAKIENFKNRMIDHNKKYNLTSDCMLPAEPVSIRCEGGKAVLVYP</sequence>
<feature type="signal peptide" evidence="1">
    <location>
        <begin position="1"/>
        <end position="22"/>
    </location>
</feature>